<evidence type="ECO:0000313" key="2">
    <source>
        <dbReference type="EMBL" id="OSD04856.1"/>
    </source>
</evidence>
<reference evidence="2 3" key="1">
    <citation type="journal article" date="2015" name="Biotechnol. Biofuels">
        <title>Enhanced degradation of softwood versus hardwood by the white-rot fungus Pycnoporus coccineus.</title>
        <authorList>
            <person name="Couturier M."/>
            <person name="Navarro D."/>
            <person name="Chevret D."/>
            <person name="Henrissat B."/>
            <person name="Piumi F."/>
            <person name="Ruiz-Duenas F.J."/>
            <person name="Martinez A.T."/>
            <person name="Grigoriev I.V."/>
            <person name="Riley R."/>
            <person name="Lipzen A."/>
            <person name="Berrin J.G."/>
            <person name="Master E.R."/>
            <person name="Rosso M.N."/>
        </authorList>
    </citation>
    <scope>NUCLEOTIDE SEQUENCE [LARGE SCALE GENOMIC DNA]</scope>
    <source>
        <strain evidence="2 3">BRFM310</strain>
    </source>
</reference>
<dbReference type="SUPFAM" id="SSF55729">
    <property type="entry name" value="Acyl-CoA N-acyltransferases (Nat)"/>
    <property type="match status" value="1"/>
</dbReference>
<dbReference type="STRING" id="1353009.A0A1Y2IUP0"/>
<protein>
    <recommendedName>
        <fullName evidence="1">N-acetyltransferase domain-containing protein</fullName>
    </recommendedName>
</protein>
<dbReference type="InterPro" id="IPR016181">
    <property type="entry name" value="Acyl_CoA_acyltransferase"/>
</dbReference>
<accession>A0A1Y2IUP0</accession>
<sequence length="348" mass="39791">MRALSFKPLLDALHKTTAEDWADDSDARDSYEATIEPFIAEYEDAERQFLRTKAEADDMHILLQPLSRQKARHIRESAATQRIATPLAWLFAAKSRLQHSSIRKLVLNRVPTYESKHTLTPLNVPRATAPANPQVLEALYAIQTTPYERSFLSRLQSSSARSQPRVIAVDWETRAPWMDLMSDIREHHALANPEREQANEAEAPITYCNLQDSHLPQVHDLLARVFWEGIDVSDALEYSPEKCTVVAMYKQLVVGAAFLSSPQETYITYLAVRAGWDNSQIATSMLYHLITLNPNKDITLHVSINNPAMLLYNRFGFKAEEFIVGFYEDYLDSNSPQSKNAFRLRLRR</sequence>
<dbReference type="GO" id="GO:0016747">
    <property type="term" value="F:acyltransferase activity, transferring groups other than amino-acyl groups"/>
    <property type="evidence" value="ECO:0007669"/>
    <property type="project" value="InterPro"/>
</dbReference>
<organism evidence="2 3">
    <name type="scientific">Trametes coccinea (strain BRFM310)</name>
    <name type="common">Pycnoporus coccineus</name>
    <dbReference type="NCBI Taxonomy" id="1353009"/>
    <lineage>
        <taxon>Eukaryota</taxon>
        <taxon>Fungi</taxon>
        <taxon>Dikarya</taxon>
        <taxon>Basidiomycota</taxon>
        <taxon>Agaricomycotina</taxon>
        <taxon>Agaricomycetes</taxon>
        <taxon>Polyporales</taxon>
        <taxon>Polyporaceae</taxon>
        <taxon>Trametes</taxon>
    </lineage>
</organism>
<feature type="domain" description="N-acetyltransferase" evidence="1">
    <location>
        <begin position="205"/>
        <end position="348"/>
    </location>
</feature>
<proteinExistence type="predicted"/>
<dbReference type="OrthoDB" id="4080456at2759"/>
<dbReference type="AlphaFoldDB" id="A0A1Y2IUP0"/>
<evidence type="ECO:0000313" key="3">
    <source>
        <dbReference type="Proteomes" id="UP000193067"/>
    </source>
</evidence>
<dbReference type="Gene3D" id="3.40.630.30">
    <property type="match status" value="1"/>
</dbReference>
<dbReference type="InterPro" id="IPR000182">
    <property type="entry name" value="GNAT_dom"/>
</dbReference>
<evidence type="ECO:0000259" key="1">
    <source>
        <dbReference type="PROSITE" id="PS51186"/>
    </source>
</evidence>
<dbReference type="Pfam" id="PF00583">
    <property type="entry name" value="Acetyltransf_1"/>
    <property type="match status" value="1"/>
</dbReference>
<name>A0A1Y2IUP0_TRAC3</name>
<dbReference type="Proteomes" id="UP000193067">
    <property type="component" value="Unassembled WGS sequence"/>
</dbReference>
<dbReference type="PROSITE" id="PS51186">
    <property type="entry name" value="GNAT"/>
    <property type="match status" value="1"/>
</dbReference>
<keyword evidence="3" id="KW-1185">Reference proteome</keyword>
<dbReference type="EMBL" id="KZ084095">
    <property type="protein sequence ID" value="OSD04856.1"/>
    <property type="molecule type" value="Genomic_DNA"/>
</dbReference>
<gene>
    <name evidence="2" type="ORF">PYCCODRAFT_1465815</name>
</gene>